<proteinExistence type="inferred from homology"/>
<evidence type="ECO:0000313" key="10">
    <source>
        <dbReference type="Proteomes" id="UP000218181"/>
    </source>
</evidence>
<evidence type="ECO:0000256" key="5">
    <source>
        <dbReference type="ARBA" id="ARBA00037900"/>
    </source>
</evidence>
<evidence type="ECO:0000256" key="7">
    <source>
        <dbReference type="ARBA" id="ARBA00043224"/>
    </source>
</evidence>
<keyword evidence="10" id="KW-1185">Reference proteome</keyword>
<dbReference type="GO" id="GO:0019363">
    <property type="term" value="P:pyridine nucleotide biosynthetic process"/>
    <property type="evidence" value="ECO:0007669"/>
    <property type="project" value="UniProtKB-KW"/>
</dbReference>
<keyword evidence="2" id="KW-0662">Pyridine nucleotide biosynthesis</keyword>
<name>A0A2A5RKY6_9LACT</name>
<evidence type="ECO:0000259" key="8">
    <source>
        <dbReference type="Pfam" id="PF00857"/>
    </source>
</evidence>
<dbReference type="GO" id="GO:0008936">
    <property type="term" value="F:nicotinamidase activity"/>
    <property type="evidence" value="ECO:0007669"/>
    <property type="project" value="UniProtKB-EC"/>
</dbReference>
<dbReference type="PANTHER" id="PTHR11080">
    <property type="entry name" value="PYRAZINAMIDASE/NICOTINAMIDASE"/>
    <property type="match status" value="1"/>
</dbReference>
<evidence type="ECO:0000256" key="2">
    <source>
        <dbReference type="ARBA" id="ARBA00022642"/>
    </source>
</evidence>
<dbReference type="AlphaFoldDB" id="A0A2A5RKY6"/>
<dbReference type="InterPro" id="IPR000868">
    <property type="entry name" value="Isochorismatase-like_dom"/>
</dbReference>
<reference evidence="9 10" key="1">
    <citation type="submission" date="2014-12" db="EMBL/GenBank/DDBJ databases">
        <title>Draft genome sequences of 10 type strains of Lactococcus.</title>
        <authorList>
            <person name="Sun Z."/>
            <person name="Zhong Z."/>
            <person name="Liu W."/>
            <person name="Zhang W."/>
            <person name="Zhang H."/>
        </authorList>
    </citation>
    <scope>NUCLEOTIDE SEQUENCE [LARGE SCALE GENOMIC DNA]</scope>
    <source>
        <strain evidence="9 10">JCM 16395</strain>
    </source>
</reference>
<organism evidence="9 10">
    <name type="scientific">Lactococcus fujiensis JCM 16395</name>
    <dbReference type="NCBI Taxonomy" id="1291764"/>
    <lineage>
        <taxon>Bacteria</taxon>
        <taxon>Bacillati</taxon>
        <taxon>Bacillota</taxon>
        <taxon>Bacilli</taxon>
        <taxon>Lactobacillales</taxon>
        <taxon>Streptococcaceae</taxon>
        <taxon>Lactococcus</taxon>
    </lineage>
</organism>
<dbReference type="GO" id="GO:0046872">
    <property type="term" value="F:metal ion binding"/>
    <property type="evidence" value="ECO:0007669"/>
    <property type="project" value="UniProtKB-KW"/>
</dbReference>
<dbReference type="SUPFAM" id="SSF52499">
    <property type="entry name" value="Isochorismatase-like hydrolases"/>
    <property type="match status" value="1"/>
</dbReference>
<dbReference type="EMBL" id="JXJU01000006">
    <property type="protein sequence ID" value="PCR99854.1"/>
    <property type="molecule type" value="Genomic_DNA"/>
</dbReference>
<dbReference type="Gene3D" id="3.40.50.850">
    <property type="entry name" value="Isochorismatase-like"/>
    <property type="match status" value="1"/>
</dbReference>
<comment type="similarity">
    <text evidence="1">Belongs to the isochorismatase family.</text>
</comment>
<evidence type="ECO:0000256" key="3">
    <source>
        <dbReference type="ARBA" id="ARBA00022723"/>
    </source>
</evidence>
<evidence type="ECO:0000256" key="6">
    <source>
        <dbReference type="ARBA" id="ARBA00039017"/>
    </source>
</evidence>
<evidence type="ECO:0000256" key="4">
    <source>
        <dbReference type="ARBA" id="ARBA00022801"/>
    </source>
</evidence>
<comment type="caution">
    <text evidence="9">The sequence shown here is derived from an EMBL/GenBank/DDBJ whole genome shotgun (WGS) entry which is preliminary data.</text>
</comment>
<dbReference type="InterPro" id="IPR036380">
    <property type="entry name" value="Isochorismatase-like_sf"/>
</dbReference>
<dbReference type="PANTHER" id="PTHR11080:SF2">
    <property type="entry name" value="LD05707P"/>
    <property type="match status" value="1"/>
</dbReference>
<protein>
    <recommendedName>
        <fullName evidence="6">nicotinamidase</fullName>
        <ecNumber evidence="6">3.5.1.19</ecNumber>
    </recommendedName>
    <alternativeName>
        <fullName evidence="7">Nicotinamide deamidase</fullName>
    </alternativeName>
</protein>
<gene>
    <name evidence="9" type="ORF">RT41_GL001660</name>
</gene>
<accession>A0A2A5RKY6</accession>
<dbReference type="Proteomes" id="UP000218181">
    <property type="component" value="Unassembled WGS sequence"/>
</dbReference>
<keyword evidence="4" id="KW-0378">Hydrolase</keyword>
<comment type="pathway">
    <text evidence="5">Cofactor biosynthesis; nicotinate biosynthesis; nicotinate from nicotinamide: step 1/1.</text>
</comment>
<keyword evidence="3" id="KW-0479">Metal-binding</keyword>
<evidence type="ECO:0000313" key="9">
    <source>
        <dbReference type="EMBL" id="PCR99854.1"/>
    </source>
</evidence>
<evidence type="ECO:0000256" key="1">
    <source>
        <dbReference type="ARBA" id="ARBA00006336"/>
    </source>
</evidence>
<dbReference type="STRING" id="1291764.GCA_001311235_01916"/>
<dbReference type="InterPro" id="IPR052347">
    <property type="entry name" value="Isochorismatase_Nicotinamidase"/>
</dbReference>
<dbReference type="CDD" id="cd00431">
    <property type="entry name" value="cysteine_hydrolases"/>
    <property type="match status" value="1"/>
</dbReference>
<sequence length="175" mass="19520">MEDNQMKKILVVVDFQNDFIDGTLGTREAVAIIPAVIEKIKSYPEHGRFATQDTHFADYLSTQEGKKLPVLHCQKDSNGWQIRPEAAIGYHKIFEKYTFGSIELAQYIKDEKIDQVEMIGICTDICVVSNALLIKAFAPEVEITVDAACCAGVSPEKHLAALETMKSCQINIINE</sequence>
<feature type="domain" description="Isochorismatase-like" evidence="8">
    <location>
        <begin position="9"/>
        <end position="170"/>
    </location>
</feature>
<dbReference type="Pfam" id="PF00857">
    <property type="entry name" value="Isochorismatase"/>
    <property type="match status" value="1"/>
</dbReference>
<dbReference type="EC" id="3.5.1.19" evidence="6"/>